<evidence type="ECO:0000256" key="1">
    <source>
        <dbReference type="SAM" id="MobiDB-lite"/>
    </source>
</evidence>
<dbReference type="OrthoDB" id="5413415at2759"/>
<organism evidence="2 3">
    <name type="scientific">Tuber borchii</name>
    <name type="common">White truffle</name>
    <dbReference type="NCBI Taxonomy" id="42251"/>
    <lineage>
        <taxon>Eukaryota</taxon>
        <taxon>Fungi</taxon>
        <taxon>Dikarya</taxon>
        <taxon>Ascomycota</taxon>
        <taxon>Pezizomycotina</taxon>
        <taxon>Pezizomycetes</taxon>
        <taxon>Pezizales</taxon>
        <taxon>Tuberaceae</taxon>
        <taxon>Tuber</taxon>
    </lineage>
</organism>
<feature type="region of interest" description="Disordered" evidence="1">
    <location>
        <begin position="255"/>
        <end position="324"/>
    </location>
</feature>
<feature type="compositionally biased region" description="Low complexity" evidence="1">
    <location>
        <begin position="23"/>
        <end position="34"/>
    </location>
</feature>
<evidence type="ECO:0000313" key="2">
    <source>
        <dbReference type="EMBL" id="PUU78178.1"/>
    </source>
</evidence>
<sequence length="324" mass="35230">MVLHKNKWDRKATKAHERKLKAAGKVVDGAAGSAKAKEKDGRPVLDAPSAGSEARVDEKEGEEMIGNQSSSEADEQSGSDEGGSASFRKRTLRNNAWRYEEEEEIPGAEPVIEDLEPDYSRLTIGKEIDFSHPSSTASKNNAPPPIEDIDEEFLRESLMASSTFASTSVPSSSRARRDRDEDGGDKTRRVVRVPKSQFVDVTEKISKQTTAEAFRQRFGTRKAKPRPELEVEEEDDLDSFFEELDRARDGAHCSKTVTATSGNTGAFTATSSSTPRITPGGGVPVPGRLSVGSREISSGLGRSSGLPNKDDKDDEWLDAMLGGR</sequence>
<evidence type="ECO:0000313" key="3">
    <source>
        <dbReference type="Proteomes" id="UP000244722"/>
    </source>
</evidence>
<name>A0A2T6ZRR5_TUBBO</name>
<gene>
    <name evidence="2" type="ORF">B9Z19DRAFT_1084719</name>
</gene>
<feature type="compositionally biased region" description="Polar residues" evidence="1">
    <location>
        <begin position="255"/>
        <end position="276"/>
    </location>
</feature>
<feature type="region of interest" description="Disordered" evidence="1">
    <location>
        <begin position="1"/>
        <end position="191"/>
    </location>
</feature>
<comment type="caution">
    <text evidence="2">The sequence shown here is derived from an EMBL/GenBank/DDBJ whole genome shotgun (WGS) entry which is preliminary data.</text>
</comment>
<reference evidence="2 3" key="1">
    <citation type="submission" date="2017-04" db="EMBL/GenBank/DDBJ databases">
        <title>Draft genome sequence of Tuber borchii Vittad., a whitish edible truffle.</title>
        <authorList>
            <consortium name="DOE Joint Genome Institute"/>
            <person name="Murat C."/>
            <person name="Kuo A."/>
            <person name="Barry K.W."/>
            <person name="Clum A."/>
            <person name="Dockter R.B."/>
            <person name="Fauchery L."/>
            <person name="Iotti M."/>
            <person name="Kohler A."/>
            <person name="Labutti K."/>
            <person name="Lindquist E.A."/>
            <person name="Lipzen A."/>
            <person name="Ohm R.A."/>
            <person name="Wang M."/>
            <person name="Grigoriev I.V."/>
            <person name="Zambonelli A."/>
            <person name="Martin F.M."/>
        </authorList>
    </citation>
    <scope>NUCLEOTIDE SEQUENCE [LARGE SCALE GENOMIC DNA]</scope>
    <source>
        <strain evidence="2 3">Tbo3840</strain>
    </source>
</reference>
<dbReference type="Proteomes" id="UP000244722">
    <property type="component" value="Unassembled WGS sequence"/>
</dbReference>
<proteinExistence type="predicted"/>
<feature type="region of interest" description="Disordered" evidence="1">
    <location>
        <begin position="216"/>
        <end position="236"/>
    </location>
</feature>
<protein>
    <submittedName>
        <fullName evidence="2">Uncharacterized protein</fullName>
    </submittedName>
</protein>
<dbReference type="EMBL" id="NESQ01000128">
    <property type="protein sequence ID" value="PUU78178.1"/>
    <property type="molecule type" value="Genomic_DNA"/>
</dbReference>
<keyword evidence="3" id="KW-1185">Reference proteome</keyword>
<dbReference type="AlphaFoldDB" id="A0A2T6ZRR5"/>
<feature type="compositionally biased region" description="Low complexity" evidence="1">
    <location>
        <begin position="160"/>
        <end position="173"/>
    </location>
</feature>
<feature type="compositionally biased region" description="Polar residues" evidence="1">
    <location>
        <begin position="132"/>
        <end position="141"/>
    </location>
</feature>
<feature type="compositionally biased region" description="Basic and acidic residues" evidence="1">
    <location>
        <begin position="175"/>
        <end position="188"/>
    </location>
</feature>
<accession>A0A2T6ZRR5</accession>
<feature type="compositionally biased region" description="Acidic residues" evidence="1">
    <location>
        <begin position="100"/>
        <end position="117"/>
    </location>
</feature>